<comment type="pathway">
    <text evidence="2 11">Carbohydrate degradation; glycolysis; D-glyceraldehyde 3-phosphate from glycerone phosphate: step 1/1.</text>
</comment>
<reference evidence="14" key="1">
    <citation type="submission" date="2020-04" db="EMBL/GenBank/DDBJ databases">
        <title>Deep metagenomics examines the oral microbiome during advanced dental caries in children, revealing novel taxa and co-occurrences with host molecules.</title>
        <authorList>
            <person name="Baker J.L."/>
            <person name="Morton J.T."/>
            <person name="Dinis M."/>
            <person name="Alvarez R."/>
            <person name="Tran N.C."/>
            <person name="Knight R."/>
            <person name="Edlund A."/>
        </authorList>
    </citation>
    <scope>NUCLEOTIDE SEQUENCE</scope>
    <source>
        <strain evidence="14">JCVI_34_bin.1</strain>
    </source>
</reference>
<dbReference type="AlphaFoldDB" id="A0A929RXR1"/>
<evidence type="ECO:0000256" key="7">
    <source>
        <dbReference type="ARBA" id="ARBA00022989"/>
    </source>
</evidence>
<comment type="function">
    <text evidence="11">Involved in the gluconeogenesis. Catalyzes stereospecifically the conversion of dihydroxyacetone phosphate (DHAP) to D-glyceraldehyde-3-phosphate (G3P).</text>
</comment>
<keyword evidence="9 11" id="KW-0324">Glycolysis</keyword>
<dbReference type="Gene3D" id="3.20.20.70">
    <property type="entry name" value="Aldolase class I"/>
    <property type="match status" value="1"/>
</dbReference>
<feature type="transmembrane region" description="Helical" evidence="12">
    <location>
        <begin position="7"/>
        <end position="30"/>
    </location>
</feature>
<dbReference type="GO" id="GO:0004807">
    <property type="term" value="F:triose-phosphate isomerase activity"/>
    <property type="evidence" value="ECO:0007669"/>
    <property type="project" value="UniProtKB-UniRule"/>
</dbReference>
<dbReference type="InterPro" id="IPR035990">
    <property type="entry name" value="TIM_sf"/>
</dbReference>
<feature type="transmembrane region" description="Helical" evidence="12">
    <location>
        <begin position="86"/>
        <end position="107"/>
    </location>
</feature>
<dbReference type="InterPro" id="IPR020861">
    <property type="entry name" value="Triosephosphate_isomerase_AS"/>
</dbReference>
<feature type="active site" description="Proton acceptor" evidence="11">
    <location>
        <position position="556"/>
    </location>
</feature>
<feature type="active site" description="Electrophile" evidence="11">
    <location>
        <position position="484"/>
    </location>
</feature>
<organism evidence="14 15">
    <name type="scientific">Alloprevotella tannerae</name>
    <dbReference type="NCBI Taxonomy" id="76122"/>
    <lineage>
        <taxon>Bacteria</taxon>
        <taxon>Pseudomonadati</taxon>
        <taxon>Bacteroidota</taxon>
        <taxon>Bacteroidia</taxon>
        <taxon>Bacteroidales</taxon>
        <taxon>Prevotellaceae</taxon>
        <taxon>Alloprevotella</taxon>
    </lineage>
</organism>
<evidence type="ECO:0000313" key="14">
    <source>
        <dbReference type="EMBL" id="MBF0970656.1"/>
    </source>
</evidence>
<comment type="caution">
    <text evidence="14">The sequence shown here is derived from an EMBL/GenBank/DDBJ whole genome shotgun (WGS) entry which is preliminary data.</text>
</comment>
<dbReference type="SUPFAM" id="SSF51351">
    <property type="entry name" value="Triosephosphate isomerase (TIM)"/>
    <property type="match status" value="1"/>
</dbReference>
<sequence length="640" mass="70914">MKKLISIVAFWLVRISIFLLAGTFLFSGFVKAVDPRGMCIKFNAYLGHFDLHFEDNSLLLQFAAIALATTETMLGMNLLLGIRRRLTTLAIAAFMAIMTAITIYIYVTNSVEDCGCFGEAITLTNAETLLKNVVLLAAALFLCIFPGRHIRLISERNEWVTSIWTFVYIVSLGLYTLHYLPVVDFTAYPIGADIRAAYNGKIPDRHAMERANFYLQDQSGNDLTAMVLGDTSYTFLLTLPDEVTADDGSNDRINDLYDFCVDKGYSFYGVTTERPQTVSDWKDRTGAAYPLLYGLPDQLKAMVRSNPGLLLLKNGRIEAKWSNNELPIADDEGSILQLIQEHSKHSGALLLLLWFIVPLIISIFADRIWIGSKYYRHYNFIKRFKNKAMRKKIVAGNWKMNLNLQEGVALAKELNDALKIEKPNCDVIICTPFIHLASIANSLDQNVVALGAENCADKEKGAYTGEVSAEMVKSTGASYVILGHSERRAYYHETAEILKEKVNLALANGLKVIFCVGEILEEREANRQNEVVKAQLEGSLYDLTPEQFANVVLAYEPVWAIGTGKTATAEQAEEMHAFIRATIAEKFGQAAADETSILYGGSCKASNAKELFAKPNVDGGLIGGAALKADSFTGIIDAWK</sequence>
<dbReference type="PROSITE" id="PS51440">
    <property type="entry name" value="TIM_2"/>
    <property type="match status" value="1"/>
</dbReference>
<feature type="transmembrane region" description="Helical" evidence="12">
    <location>
        <begin position="159"/>
        <end position="180"/>
    </location>
</feature>
<dbReference type="InterPro" id="IPR013785">
    <property type="entry name" value="Aldolase_TIM"/>
</dbReference>
<evidence type="ECO:0000256" key="5">
    <source>
        <dbReference type="ARBA" id="ARBA00022490"/>
    </source>
</evidence>
<dbReference type="NCBIfam" id="TIGR00419">
    <property type="entry name" value="tim"/>
    <property type="match status" value="1"/>
</dbReference>
<feature type="binding site" evidence="11">
    <location>
        <position position="562"/>
    </location>
    <ligand>
        <name>substrate</name>
    </ligand>
</feature>
<feature type="transmembrane region" description="Helical" evidence="12">
    <location>
        <begin position="348"/>
        <end position="370"/>
    </location>
</feature>
<dbReference type="InterPro" id="IPR009908">
    <property type="entry name" value="Methylamine_util_MauE"/>
</dbReference>
<feature type="transmembrane region" description="Helical" evidence="12">
    <location>
        <begin position="129"/>
        <end position="147"/>
    </location>
</feature>
<dbReference type="CDD" id="cd00311">
    <property type="entry name" value="TIM"/>
    <property type="match status" value="1"/>
</dbReference>
<feature type="domain" description="Methylamine utilisation protein MauE" evidence="13">
    <location>
        <begin position="11"/>
        <end position="144"/>
    </location>
</feature>
<evidence type="ECO:0000256" key="8">
    <source>
        <dbReference type="ARBA" id="ARBA00023136"/>
    </source>
</evidence>
<dbReference type="GO" id="GO:0006094">
    <property type="term" value="P:gluconeogenesis"/>
    <property type="evidence" value="ECO:0007669"/>
    <property type="project" value="UniProtKB-UniRule"/>
</dbReference>
<dbReference type="GO" id="GO:0030416">
    <property type="term" value="P:methylamine metabolic process"/>
    <property type="evidence" value="ECO:0007669"/>
    <property type="project" value="InterPro"/>
</dbReference>
<dbReference type="RefSeq" id="WP_303764226.1">
    <property type="nucleotide sequence ID" value="NZ_CAUOSC010000019.1"/>
</dbReference>
<dbReference type="Pfam" id="PF07291">
    <property type="entry name" value="MauE"/>
    <property type="match status" value="1"/>
</dbReference>
<gene>
    <name evidence="11" type="primary">tpiA</name>
    <name evidence="14" type="ORF">HXK21_06395</name>
</gene>
<dbReference type="FunFam" id="3.20.20.70:FF:000016">
    <property type="entry name" value="Triosephosphate isomerase"/>
    <property type="match status" value="1"/>
</dbReference>
<accession>A0A929RXR1</accession>
<dbReference type="InterPro" id="IPR000652">
    <property type="entry name" value="Triosephosphate_isomerase"/>
</dbReference>
<feature type="binding site" evidence="11">
    <location>
        <begin position="623"/>
        <end position="624"/>
    </location>
    <ligand>
        <name>substrate</name>
    </ligand>
</feature>
<evidence type="ECO:0000256" key="12">
    <source>
        <dbReference type="SAM" id="Phobius"/>
    </source>
</evidence>
<evidence type="ECO:0000256" key="6">
    <source>
        <dbReference type="ARBA" id="ARBA00022692"/>
    </source>
</evidence>
<name>A0A929RXR1_9BACT</name>
<protein>
    <recommendedName>
        <fullName evidence="11">Triosephosphate isomerase</fullName>
        <shortName evidence="11">TIM</shortName>
        <shortName evidence="11">TPI</shortName>
        <ecNumber evidence="11">5.3.1.1</ecNumber>
    </recommendedName>
    <alternativeName>
        <fullName evidence="11">Triose-phosphate isomerase</fullName>
    </alternativeName>
</protein>
<evidence type="ECO:0000256" key="4">
    <source>
        <dbReference type="ARBA" id="ARBA00022432"/>
    </source>
</evidence>
<dbReference type="EC" id="5.3.1.1" evidence="11"/>
<keyword evidence="7 12" id="KW-1133">Transmembrane helix</keyword>
<dbReference type="GO" id="GO:0046166">
    <property type="term" value="P:glyceraldehyde-3-phosphate biosynthetic process"/>
    <property type="evidence" value="ECO:0007669"/>
    <property type="project" value="TreeGrafter"/>
</dbReference>
<dbReference type="Pfam" id="PF00121">
    <property type="entry name" value="TIM"/>
    <property type="match status" value="1"/>
</dbReference>
<proteinExistence type="inferred from homology"/>
<keyword evidence="4 11" id="KW-0312">Gluconeogenesis</keyword>
<dbReference type="GO" id="GO:0019563">
    <property type="term" value="P:glycerol catabolic process"/>
    <property type="evidence" value="ECO:0007669"/>
    <property type="project" value="TreeGrafter"/>
</dbReference>
<evidence type="ECO:0000256" key="9">
    <source>
        <dbReference type="ARBA" id="ARBA00023152"/>
    </source>
</evidence>
<dbReference type="GO" id="GO:0006096">
    <property type="term" value="P:glycolytic process"/>
    <property type="evidence" value="ECO:0007669"/>
    <property type="project" value="UniProtKB-UniRule"/>
</dbReference>
<evidence type="ECO:0000256" key="10">
    <source>
        <dbReference type="ARBA" id="ARBA00023235"/>
    </source>
</evidence>
<dbReference type="PANTHER" id="PTHR21139">
    <property type="entry name" value="TRIOSEPHOSPHATE ISOMERASE"/>
    <property type="match status" value="1"/>
</dbReference>
<evidence type="ECO:0000256" key="3">
    <source>
        <dbReference type="ARBA" id="ARBA00007422"/>
    </source>
</evidence>
<feature type="transmembrane region" description="Helical" evidence="12">
    <location>
        <begin position="58"/>
        <end position="79"/>
    </location>
</feature>
<dbReference type="Proteomes" id="UP000704068">
    <property type="component" value="Unassembled WGS sequence"/>
</dbReference>
<comment type="catalytic activity">
    <reaction evidence="11">
        <text>D-glyceraldehyde 3-phosphate = dihydroxyacetone phosphate</text>
        <dbReference type="Rhea" id="RHEA:18585"/>
        <dbReference type="ChEBI" id="CHEBI:57642"/>
        <dbReference type="ChEBI" id="CHEBI:59776"/>
        <dbReference type="EC" id="5.3.1.1"/>
    </reaction>
</comment>
<feature type="binding site" evidence="11">
    <location>
        <begin position="397"/>
        <end position="399"/>
    </location>
    <ligand>
        <name>substrate</name>
    </ligand>
</feature>
<comment type="subcellular location">
    <subcellularLocation>
        <location evidence="11">Cytoplasm</location>
    </subcellularLocation>
    <subcellularLocation>
        <location evidence="1">Membrane</location>
        <topology evidence="1">Multi-pass membrane protein</topology>
    </subcellularLocation>
</comment>
<dbReference type="InterPro" id="IPR022896">
    <property type="entry name" value="TrioseP_Isoase_bac/euk"/>
</dbReference>
<feature type="binding site" evidence="11">
    <location>
        <position position="602"/>
    </location>
    <ligand>
        <name>substrate</name>
    </ligand>
</feature>
<dbReference type="PANTHER" id="PTHR21139:SF42">
    <property type="entry name" value="TRIOSEPHOSPHATE ISOMERASE"/>
    <property type="match status" value="1"/>
</dbReference>
<dbReference type="GO" id="GO:0016020">
    <property type="term" value="C:membrane"/>
    <property type="evidence" value="ECO:0007669"/>
    <property type="project" value="UniProtKB-SubCell"/>
</dbReference>
<comment type="similarity">
    <text evidence="3 11">Belongs to the triosephosphate isomerase family.</text>
</comment>
<keyword evidence="10 11" id="KW-0413">Isomerase</keyword>
<dbReference type="EMBL" id="JABZGR010000018">
    <property type="protein sequence ID" value="MBF0970656.1"/>
    <property type="molecule type" value="Genomic_DNA"/>
</dbReference>
<dbReference type="PROSITE" id="PS00171">
    <property type="entry name" value="TIM_1"/>
    <property type="match status" value="1"/>
</dbReference>
<keyword evidence="5 11" id="KW-0963">Cytoplasm</keyword>
<keyword evidence="6 12" id="KW-0812">Transmembrane</keyword>
<dbReference type="InterPro" id="IPR036249">
    <property type="entry name" value="Thioredoxin-like_sf"/>
</dbReference>
<evidence type="ECO:0000256" key="11">
    <source>
        <dbReference type="HAMAP-Rule" id="MF_00147"/>
    </source>
</evidence>
<comment type="pathway">
    <text evidence="11">Carbohydrate biosynthesis; gluconeogenesis.</text>
</comment>
<evidence type="ECO:0000313" key="15">
    <source>
        <dbReference type="Proteomes" id="UP000704068"/>
    </source>
</evidence>
<evidence type="ECO:0000256" key="1">
    <source>
        <dbReference type="ARBA" id="ARBA00004141"/>
    </source>
</evidence>
<dbReference type="SUPFAM" id="SSF52833">
    <property type="entry name" value="Thioredoxin-like"/>
    <property type="match status" value="1"/>
</dbReference>
<evidence type="ECO:0000259" key="13">
    <source>
        <dbReference type="Pfam" id="PF07291"/>
    </source>
</evidence>
<comment type="subunit">
    <text evidence="11">Homodimer.</text>
</comment>
<keyword evidence="8 12" id="KW-0472">Membrane</keyword>
<evidence type="ECO:0000256" key="2">
    <source>
        <dbReference type="ARBA" id="ARBA00004680"/>
    </source>
</evidence>
<dbReference type="HAMAP" id="MF_00147_B">
    <property type="entry name" value="TIM_B"/>
    <property type="match status" value="1"/>
</dbReference>
<dbReference type="GO" id="GO:0005829">
    <property type="term" value="C:cytosol"/>
    <property type="evidence" value="ECO:0007669"/>
    <property type="project" value="TreeGrafter"/>
</dbReference>